<accession>A0A0U2VI14</accession>
<organism evidence="2 3">
    <name type="scientific">Paenibacillus naphthalenovorans</name>
    <dbReference type="NCBI Taxonomy" id="162209"/>
    <lineage>
        <taxon>Bacteria</taxon>
        <taxon>Bacillati</taxon>
        <taxon>Bacillota</taxon>
        <taxon>Bacilli</taxon>
        <taxon>Bacillales</taxon>
        <taxon>Paenibacillaceae</taxon>
        <taxon>Paenibacillus</taxon>
    </lineage>
</organism>
<sequence length="145" mass="17139">MGLEGEIVKLLKDLIRSHNEILSKKMRDDSITPPQWMTLHQIYQQPKTIGQIVDAVQLSYSTVSGIIDRLERDGWIRRERDERDRRIIWIYKTNKLQERMAGNTIFQETFYTELLSGLPEHELNMIVKSIRLLNKQIEMKVGEKT</sequence>
<dbReference type="AlphaFoldDB" id="A0A0U2VI14"/>
<dbReference type="GO" id="GO:0006950">
    <property type="term" value="P:response to stress"/>
    <property type="evidence" value="ECO:0007669"/>
    <property type="project" value="TreeGrafter"/>
</dbReference>
<dbReference type="KEGG" id="pnp:IJ22_00300"/>
<dbReference type="Proteomes" id="UP000061660">
    <property type="component" value="Chromosome"/>
</dbReference>
<dbReference type="InterPro" id="IPR036390">
    <property type="entry name" value="WH_DNA-bd_sf"/>
</dbReference>
<dbReference type="PANTHER" id="PTHR33164:SF89">
    <property type="entry name" value="MARR FAMILY REGULATORY PROTEIN"/>
    <property type="match status" value="1"/>
</dbReference>
<dbReference type="GO" id="GO:0003700">
    <property type="term" value="F:DNA-binding transcription factor activity"/>
    <property type="evidence" value="ECO:0007669"/>
    <property type="project" value="InterPro"/>
</dbReference>
<dbReference type="InterPro" id="IPR036388">
    <property type="entry name" value="WH-like_DNA-bd_sf"/>
</dbReference>
<proteinExistence type="predicted"/>
<dbReference type="SUPFAM" id="SSF46785">
    <property type="entry name" value="Winged helix' DNA-binding domain"/>
    <property type="match status" value="1"/>
</dbReference>
<dbReference type="RefSeq" id="WP_054819139.1">
    <property type="nucleotide sequence ID" value="NZ_BJCS01000008.1"/>
</dbReference>
<name>A0A0U2VI14_9BACL</name>
<dbReference type="SMART" id="SM00347">
    <property type="entry name" value="HTH_MARR"/>
    <property type="match status" value="1"/>
</dbReference>
<keyword evidence="3" id="KW-1185">Reference proteome</keyword>
<dbReference type="Pfam" id="PF01047">
    <property type="entry name" value="MarR"/>
    <property type="match status" value="1"/>
</dbReference>
<reference evidence="3" key="1">
    <citation type="submission" date="2015-12" db="EMBL/GenBank/DDBJ databases">
        <title>Complete genome sequences of two moderately thermophilic Paenibacillus species.</title>
        <authorList>
            <person name="Butler R.III."/>
            <person name="Wang J."/>
            <person name="Stark B.C."/>
            <person name="Pombert J.-F."/>
        </authorList>
    </citation>
    <scope>NUCLEOTIDE SEQUENCE [LARGE SCALE GENOMIC DNA]</scope>
    <source>
        <strain evidence="3">32O-Y</strain>
    </source>
</reference>
<dbReference type="InterPro" id="IPR039422">
    <property type="entry name" value="MarR/SlyA-like"/>
</dbReference>
<evidence type="ECO:0000313" key="3">
    <source>
        <dbReference type="Proteomes" id="UP000061660"/>
    </source>
</evidence>
<protein>
    <submittedName>
        <fullName evidence="2">MarR family transcriptional regulator</fullName>
    </submittedName>
</protein>
<keyword evidence="1" id="KW-0238">DNA-binding</keyword>
<dbReference type="EMBL" id="CP013652">
    <property type="protein sequence ID" value="ALS20422.1"/>
    <property type="molecule type" value="Genomic_DNA"/>
</dbReference>
<dbReference type="STRING" id="162209.IJ22_00300"/>
<evidence type="ECO:0000313" key="2">
    <source>
        <dbReference type="EMBL" id="ALS20422.1"/>
    </source>
</evidence>
<dbReference type="PROSITE" id="PS50995">
    <property type="entry name" value="HTH_MARR_2"/>
    <property type="match status" value="1"/>
</dbReference>
<gene>
    <name evidence="2" type="ORF">IJ22_00300</name>
</gene>
<dbReference type="Gene3D" id="1.10.10.10">
    <property type="entry name" value="Winged helix-like DNA-binding domain superfamily/Winged helix DNA-binding domain"/>
    <property type="match status" value="1"/>
</dbReference>
<dbReference type="PATRIC" id="fig|162209.4.peg.22"/>
<dbReference type="OrthoDB" id="49580at2"/>
<reference evidence="2 3" key="2">
    <citation type="journal article" date="2016" name="Genome Announc.">
        <title>Complete Genome Sequences of Two Interactive Moderate Thermophiles, Paenibacillus napthalenovorans 32O-Y and Paenibacillus sp. 32O-W.</title>
        <authorList>
            <person name="Butler R.R.III."/>
            <person name="Wang J."/>
            <person name="Stark B.C."/>
            <person name="Pombert J.F."/>
        </authorList>
    </citation>
    <scope>NUCLEOTIDE SEQUENCE [LARGE SCALE GENOMIC DNA]</scope>
    <source>
        <strain evidence="2 3">32O-Y</strain>
    </source>
</reference>
<dbReference type="GO" id="GO:0003677">
    <property type="term" value="F:DNA binding"/>
    <property type="evidence" value="ECO:0007669"/>
    <property type="project" value="UniProtKB-KW"/>
</dbReference>
<dbReference type="PANTHER" id="PTHR33164">
    <property type="entry name" value="TRANSCRIPTIONAL REGULATOR, MARR FAMILY"/>
    <property type="match status" value="1"/>
</dbReference>
<evidence type="ECO:0000256" key="1">
    <source>
        <dbReference type="ARBA" id="ARBA00023125"/>
    </source>
</evidence>
<dbReference type="InterPro" id="IPR000835">
    <property type="entry name" value="HTH_MarR-typ"/>
</dbReference>